<comment type="caution">
    <text evidence="2">The sequence shown here is derived from an EMBL/GenBank/DDBJ whole genome shotgun (WGS) entry which is preliminary data.</text>
</comment>
<protein>
    <submittedName>
        <fullName evidence="2">Uncharacterized protein</fullName>
    </submittedName>
</protein>
<evidence type="ECO:0000313" key="2">
    <source>
        <dbReference type="EMBL" id="GBM09883.1"/>
    </source>
</evidence>
<feature type="region of interest" description="Disordered" evidence="1">
    <location>
        <begin position="23"/>
        <end position="80"/>
    </location>
</feature>
<dbReference type="EMBL" id="BGPR01000277">
    <property type="protein sequence ID" value="GBM09883.1"/>
    <property type="molecule type" value="Genomic_DNA"/>
</dbReference>
<organism evidence="2 3">
    <name type="scientific">Araneus ventricosus</name>
    <name type="common">Orbweaver spider</name>
    <name type="synonym">Epeira ventricosa</name>
    <dbReference type="NCBI Taxonomy" id="182803"/>
    <lineage>
        <taxon>Eukaryota</taxon>
        <taxon>Metazoa</taxon>
        <taxon>Ecdysozoa</taxon>
        <taxon>Arthropoda</taxon>
        <taxon>Chelicerata</taxon>
        <taxon>Arachnida</taxon>
        <taxon>Araneae</taxon>
        <taxon>Araneomorphae</taxon>
        <taxon>Entelegynae</taxon>
        <taxon>Araneoidea</taxon>
        <taxon>Araneidae</taxon>
        <taxon>Araneus</taxon>
    </lineage>
</organism>
<sequence>MRISILDSSSSVKISTAFMRLSDNDSESKEDNCQKKVANKLEPGYLQRERHFGRGDSSSPVGQTVPHSRRADSHATPVRQVCLEQEVMPISEAADKNWSVSENRW</sequence>
<dbReference type="AlphaFoldDB" id="A0A4Y2CZP1"/>
<reference evidence="2 3" key="1">
    <citation type="journal article" date="2019" name="Sci. Rep.">
        <title>Orb-weaving spider Araneus ventricosus genome elucidates the spidroin gene catalogue.</title>
        <authorList>
            <person name="Kono N."/>
            <person name="Nakamura H."/>
            <person name="Ohtoshi R."/>
            <person name="Moran D.A.P."/>
            <person name="Shinohara A."/>
            <person name="Yoshida Y."/>
            <person name="Fujiwara M."/>
            <person name="Mori M."/>
            <person name="Tomita M."/>
            <person name="Arakawa K."/>
        </authorList>
    </citation>
    <scope>NUCLEOTIDE SEQUENCE [LARGE SCALE GENOMIC DNA]</scope>
</reference>
<evidence type="ECO:0000313" key="3">
    <source>
        <dbReference type="Proteomes" id="UP000499080"/>
    </source>
</evidence>
<feature type="compositionally biased region" description="Basic and acidic residues" evidence="1">
    <location>
        <begin position="23"/>
        <end position="34"/>
    </location>
</feature>
<name>A0A4Y2CZP1_ARAVE</name>
<dbReference type="Proteomes" id="UP000499080">
    <property type="component" value="Unassembled WGS sequence"/>
</dbReference>
<accession>A0A4Y2CZP1</accession>
<proteinExistence type="predicted"/>
<evidence type="ECO:0000256" key="1">
    <source>
        <dbReference type="SAM" id="MobiDB-lite"/>
    </source>
</evidence>
<feature type="compositionally biased region" description="Polar residues" evidence="1">
    <location>
        <begin position="56"/>
        <end position="66"/>
    </location>
</feature>
<keyword evidence="3" id="KW-1185">Reference proteome</keyword>
<gene>
    <name evidence="2" type="ORF">AVEN_241209_1</name>
</gene>